<dbReference type="GeneID" id="36407775"/>
<accession>A0A0P1AMY6</accession>
<reference evidence="2" key="1">
    <citation type="submission" date="2014-09" db="EMBL/GenBank/DDBJ databases">
        <authorList>
            <person name="Sharma Rahul"/>
            <person name="Thines Marco"/>
        </authorList>
    </citation>
    <scope>NUCLEOTIDE SEQUENCE [LARGE SCALE GENOMIC DNA]</scope>
</reference>
<evidence type="ECO:0000313" key="1">
    <source>
        <dbReference type="EMBL" id="CEG42444.1"/>
    </source>
</evidence>
<organism evidence="1 2">
    <name type="scientific">Plasmopara halstedii</name>
    <name type="common">Downy mildew of sunflower</name>
    <dbReference type="NCBI Taxonomy" id="4781"/>
    <lineage>
        <taxon>Eukaryota</taxon>
        <taxon>Sar</taxon>
        <taxon>Stramenopiles</taxon>
        <taxon>Oomycota</taxon>
        <taxon>Peronosporomycetes</taxon>
        <taxon>Peronosporales</taxon>
        <taxon>Peronosporaceae</taxon>
        <taxon>Plasmopara</taxon>
    </lineage>
</organism>
<dbReference type="AlphaFoldDB" id="A0A0P1AMY6"/>
<sequence>MWVHRVKNSISYEIELFFRPGASHTSIGLTSSLISENGRIIDLCFIALITSSMFFAGMTKTLRFFRDVTGICGNNTLSMAVPRCPRRF</sequence>
<keyword evidence="2" id="KW-1185">Reference proteome</keyword>
<proteinExistence type="predicted"/>
<dbReference type="RefSeq" id="XP_024578813.1">
    <property type="nucleotide sequence ID" value="XM_024728324.1"/>
</dbReference>
<dbReference type="Proteomes" id="UP000054928">
    <property type="component" value="Unassembled WGS sequence"/>
</dbReference>
<evidence type="ECO:0000313" key="2">
    <source>
        <dbReference type="Proteomes" id="UP000054928"/>
    </source>
</evidence>
<name>A0A0P1AMY6_PLAHL</name>
<dbReference type="EMBL" id="CCYD01000645">
    <property type="protein sequence ID" value="CEG42444.1"/>
    <property type="molecule type" value="Genomic_DNA"/>
</dbReference>
<protein>
    <submittedName>
        <fullName evidence="1">Uncharacterized protein</fullName>
    </submittedName>
</protein>